<dbReference type="GeneTree" id="ENSGT01150000289414"/>
<reference evidence="2" key="3">
    <citation type="submission" date="2025-09" db="UniProtKB">
        <authorList>
            <consortium name="Ensembl"/>
        </authorList>
    </citation>
    <scope>IDENTIFICATION</scope>
</reference>
<sequence>KKKSILSAYYRRQGEFSRWCESRQVALQETKVHHILTFLQEDLIKGLSLSSLKVQAATLGTIKGELEGFPIGCHLHVINFFKVVRLIKPPFRLVLPQWDLNLVFNALIRPTFEHLTEIHDQTLILHTIPGLTYLVVFGIVLTDSWSSG</sequence>
<dbReference type="HOGENOM" id="CLU_107849_2_0_1"/>
<dbReference type="EMBL" id="AFYH01079974">
    <property type="status" value="NOT_ANNOTATED_CDS"/>
    <property type="molecule type" value="Genomic_DNA"/>
</dbReference>
<proteinExistence type="predicted"/>
<evidence type="ECO:0000256" key="1">
    <source>
        <dbReference type="SAM" id="Phobius"/>
    </source>
</evidence>
<keyword evidence="1" id="KW-0812">Transmembrane</keyword>
<evidence type="ECO:0000313" key="2">
    <source>
        <dbReference type="Ensembl" id="ENSLACP00000008415.1"/>
    </source>
</evidence>
<protein>
    <submittedName>
        <fullName evidence="2">Uncharacterized protein</fullName>
    </submittedName>
</protein>
<organism evidence="2 3">
    <name type="scientific">Latimeria chalumnae</name>
    <name type="common">Coelacanth</name>
    <dbReference type="NCBI Taxonomy" id="7897"/>
    <lineage>
        <taxon>Eukaryota</taxon>
        <taxon>Metazoa</taxon>
        <taxon>Chordata</taxon>
        <taxon>Craniata</taxon>
        <taxon>Vertebrata</taxon>
        <taxon>Euteleostomi</taxon>
        <taxon>Coelacanthiformes</taxon>
        <taxon>Coelacanthidae</taxon>
        <taxon>Latimeria</taxon>
    </lineage>
</organism>
<dbReference type="PANTHER" id="PTHR35617:SF3">
    <property type="entry name" value="CORE-BINDING (CB) DOMAIN-CONTAINING PROTEIN"/>
    <property type="match status" value="1"/>
</dbReference>
<dbReference type="Proteomes" id="UP000008672">
    <property type="component" value="Unassembled WGS sequence"/>
</dbReference>
<dbReference type="AlphaFoldDB" id="H3AFJ4"/>
<dbReference type="InParanoid" id="H3AFJ4"/>
<keyword evidence="3" id="KW-1185">Reference proteome</keyword>
<dbReference type="PANTHER" id="PTHR35617">
    <property type="entry name" value="PHAGE_INTEGRASE DOMAIN-CONTAINING PROTEIN"/>
    <property type="match status" value="1"/>
</dbReference>
<keyword evidence="1" id="KW-0472">Membrane</keyword>
<keyword evidence="1" id="KW-1133">Transmembrane helix</keyword>
<accession>H3AFJ4</accession>
<dbReference type="Ensembl" id="ENSLACT00000008483.1">
    <property type="protein sequence ID" value="ENSLACP00000008415.1"/>
    <property type="gene ID" value="ENSLACG00000007450.1"/>
</dbReference>
<evidence type="ECO:0000313" key="3">
    <source>
        <dbReference type="Proteomes" id="UP000008672"/>
    </source>
</evidence>
<reference evidence="3" key="1">
    <citation type="submission" date="2011-08" db="EMBL/GenBank/DDBJ databases">
        <title>The draft genome of Latimeria chalumnae.</title>
        <authorList>
            <person name="Di Palma F."/>
            <person name="Alfoldi J."/>
            <person name="Johnson J."/>
            <person name="Berlin A."/>
            <person name="Gnerre S."/>
            <person name="Jaffe D."/>
            <person name="MacCallum I."/>
            <person name="Young S."/>
            <person name="Walker B.J."/>
            <person name="Lander E."/>
            <person name="Lindblad-Toh K."/>
        </authorList>
    </citation>
    <scope>NUCLEOTIDE SEQUENCE [LARGE SCALE GENOMIC DNA]</scope>
    <source>
        <strain evidence="3">Wild caught</strain>
    </source>
</reference>
<reference evidence="2" key="2">
    <citation type="submission" date="2025-08" db="UniProtKB">
        <authorList>
            <consortium name="Ensembl"/>
        </authorList>
    </citation>
    <scope>IDENTIFICATION</scope>
</reference>
<name>H3AFJ4_LATCH</name>
<feature type="transmembrane region" description="Helical" evidence="1">
    <location>
        <begin position="123"/>
        <end position="142"/>
    </location>
</feature>